<gene>
    <name evidence="1" type="ORF">V6N12_068497</name>
</gene>
<name>A0ABR2FQ47_9ROSI</name>
<accession>A0ABR2FQ47</accession>
<sequence>MARLRVHEKDRDVKDNGKVVSGVLTIDDKKRDKKLVPVKGTSPVASLLKVDNGKSGVAAIVPSYAVNLQQKAIVVTPNLQLLGVTVGVY</sequence>
<reference evidence="1 2" key="1">
    <citation type="journal article" date="2024" name="G3 (Bethesda)">
        <title>Genome assembly of Hibiscus sabdariffa L. provides insights into metabolisms of medicinal natural products.</title>
        <authorList>
            <person name="Kim T."/>
        </authorList>
    </citation>
    <scope>NUCLEOTIDE SEQUENCE [LARGE SCALE GENOMIC DNA]</scope>
    <source>
        <strain evidence="1">TK-2024</strain>
        <tissue evidence="1">Old leaves</tissue>
    </source>
</reference>
<comment type="caution">
    <text evidence="1">The sequence shown here is derived from an EMBL/GenBank/DDBJ whole genome shotgun (WGS) entry which is preliminary data.</text>
</comment>
<dbReference type="Proteomes" id="UP001472677">
    <property type="component" value="Unassembled WGS sequence"/>
</dbReference>
<dbReference type="EMBL" id="JBBPBM010000005">
    <property type="protein sequence ID" value="KAK8584251.1"/>
    <property type="molecule type" value="Genomic_DNA"/>
</dbReference>
<evidence type="ECO:0000313" key="1">
    <source>
        <dbReference type="EMBL" id="KAK8584251.1"/>
    </source>
</evidence>
<evidence type="ECO:0000313" key="2">
    <source>
        <dbReference type="Proteomes" id="UP001472677"/>
    </source>
</evidence>
<keyword evidence="2" id="KW-1185">Reference proteome</keyword>
<proteinExistence type="predicted"/>
<organism evidence="1 2">
    <name type="scientific">Hibiscus sabdariffa</name>
    <name type="common">roselle</name>
    <dbReference type="NCBI Taxonomy" id="183260"/>
    <lineage>
        <taxon>Eukaryota</taxon>
        <taxon>Viridiplantae</taxon>
        <taxon>Streptophyta</taxon>
        <taxon>Embryophyta</taxon>
        <taxon>Tracheophyta</taxon>
        <taxon>Spermatophyta</taxon>
        <taxon>Magnoliopsida</taxon>
        <taxon>eudicotyledons</taxon>
        <taxon>Gunneridae</taxon>
        <taxon>Pentapetalae</taxon>
        <taxon>rosids</taxon>
        <taxon>malvids</taxon>
        <taxon>Malvales</taxon>
        <taxon>Malvaceae</taxon>
        <taxon>Malvoideae</taxon>
        <taxon>Hibiscus</taxon>
    </lineage>
</organism>
<protein>
    <submittedName>
        <fullName evidence="1">Uncharacterized protein</fullName>
    </submittedName>
</protein>